<gene>
    <name evidence="1" type="ORF">SAMN06295933_0299</name>
</gene>
<evidence type="ECO:0000313" key="2">
    <source>
        <dbReference type="Proteomes" id="UP000192906"/>
    </source>
</evidence>
<accession>A0A1X7C3M6</accession>
<keyword evidence="2" id="KW-1185">Reference proteome</keyword>
<dbReference type="EMBL" id="FWZU01000001">
    <property type="protein sequence ID" value="SME89426.1"/>
    <property type="molecule type" value="Genomic_DNA"/>
</dbReference>
<protein>
    <submittedName>
        <fullName evidence="1">Uncharacterized protein</fullName>
    </submittedName>
</protein>
<evidence type="ECO:0000313" key="1">
    <source>
        <dbReference type="EMBL" id="SME89426.1"/>
    </source>
</evidence>
<name>A0A1X7C3M6_9BACT</name>
<proteinExistence type="predicted"/>
<dbReference type="AlphaFoldDB" id="A0A1X7C3M6"/>
<dbReference type="RefSeq" id="WP_085097270.1">
    <property type="nucleotide sequence ID" value="NZ_FWZU01000001.1"/>
</dbReference>
<organism evidence="1 2">
    <name type="scientific">Desulfovibrio gilichinskyi</name>
    <dbReference type="NCBI Taxonomy" id="1519643"/>
    <lineage>
        <taxon>Bacteria</taxon>
        <taxon>Pseudomonadati</taxon>
        <taxon>Thermodesulfobacteriota</taxon>
        <taxon>Desulfovibrionia</taxon>
        <taxon>Desulfovibrionales</taxon>
        <taxon>Desulfovibrionaceae</taxon>
        <taxon>Desulfovibrio</taxon>
    </lineage>
</organism>
<dbReference type="STRING" id="1519643.SAMN06295933_0299"/>
<dbReference type="Proteomes" id="UP000192906">
    <property type="component" value="Unassembled WGS sequence"/>
</dbReference>
<sequence>MAVSLTLTPTLGVDKSASAANIADAALSRGYNVYYDPGTSKLTTRPGFKCATATPLTGGIDALHHFGGMIGTTPFSFLMCVSYGKLWKLNGIAWEEVATLNSADIIPQMVTFNSKLIIADGADDGLKSYDGTAVTTILESPANPTAVKEVSNRLVANSTTTPDYIFLSAAEQFDKWSAADGGYKIPAGYGDGLSVNGFASLHNKLVVSKLSSNEKRLYGVNMEGDASAWSTIALSSENAALGPHAIKSLGSSVCYIDTDGFAKLNPTDTYGDVAVDSEVGFMMGSDFRRFSKNASNVSLTWVASLGALAIIFTGNGLKEFHLFNPRHGFTQWESSDFKALNCVCELDGKIYLGGVSGYLYEMHTAGTDEVEPDNVLPLWGVARFKLYESATGKDLFLESGSKVNVDYVTSGQYNFEVYAGNAENKVLLQTFNTVSGSGQQELYDADTDIVDATYGLDSSTTGQDVCRSKFRGKGLMFQIRTHSGCRVAINSINAMVREV</sequence>
<reference evidence="2" key="1">
    <citation type="submission" date="2017-04" db="EMBL/GenBank/DDBJ databases">
        <authorList>
            <person name="Varghese N."/>
            <person name="Submissions S."/>
        </authorList>
    </citation>
    <scope>NUCLEOTIDE SEQUENCE [LARGE SCALE GENOMIC DNA]</scope>
    <source>
        <strain evidence="2">K3S</strain>
    </source>
</reference>